<name>A0ABV8DWR2_9NOCA</name>
<organism evidence="1 2">
    <name type="scientific">Nocardia jiangsuensis</name>
    <dbReference type="NCBI Taxonomy" id="1691563"/>
    <lineage>
        <taxon>Bacteria</taxon>
        <taxon>Bacillati</taxon>
        <taxon>Actinomycetota</taxon>
        <taxon>Actinomycetes</taxon>
        <taxon>Mycobacteriales</taxon>
        <taxon>Nocardiaceae</taxon>
        <taxon>Nocardia</taxon>
    </lineage>
</organism>
<comment type="caution">
    <text evidence="1">The sequence shown here is derived from an EMBL/GenBank/DDBJ whole genome shotgun (WGS) entry which is preliminary data.</text>
</comment>
<keyword evidence="2" id="KW-1185">Reference proteome</keyword>
<dbReference type="EMBL" id="JBHSAX010000017">
    <property type="protein sequence ID" value="MFC3964471.1"/>
    <property type="molecule type" value="Genomic_DNA"/>
</dbReference>
<evidence type="ECO:0000313" key="2">
    <source>
        <dbReference type="Proteomes" id="UP001595696"/>
    </source>
</evidence>
<evidence type="ECO:0000313" key="1">
    <source>
        <dbReference type="EMBL" id="MFC3964471.1"/>
    </source>
</evidence>
<proteinExistence type="predicted"/>
<dbReference type="RefSeq" id="WP_378614228.1">
    <property type="nucleotide sequence ID" value="NZ_JBHSAX010000017.1"/>
</dbReference>
<accession>A0ABV8DWR2</accession>
<protein>
    <submittedName>
        <fullName evidence="1">Uncharacterized protein</fullName>
    </submittedName>
</protein>
<gene>
    <name evidence="1" type="ORF">ACFO0B_21015</name>
</gene>
<reference evidence="2" key="1">
    <citation type="journal article" date="2019" name="Int. J. Syst. Evol. Microbiol.">
        <title>The Global Catalogue of Microorganisms (GCM) 10K type strain sequencing project: providing services to taxonomists for standard genome sequencing and annotation.</title>
        <authorList>
            <consortium name="The Broad Institute Genomics Platform"/>
            <consortium name="The Broad Institute Genome Sequencing Center for Infectious Disease"/>
            <person name="Wu L."/>
            <person name="Ma J."/>
        </authorList>
    </citation>
    <scope>NUCLEOTIDE SEQUENCE [LARGE SCALE GENOMIC DNA]</scope>
    <source>
        <strain evidence="2">CGMCC 4.7330</strain>
    </source>
</reference>
<dbReference type="Proteomes" id="UP001595696">
    <property type="component" value="Unassembled WGS sequence"/>
</dbReference>
<sequence>MKGDMMDYFSFDTDEEGIRFFSEVIEYMTGDLGISEREAVTRVNLKFVGMDLPQDHIVFHRSAEYWARDIVFGHDARWKPDADSEPLPAPSVFEHWLTGRWWWVSYWRRRRRRQLADLIRKNRDA</sequence>